<dbReference type="OrthoDB" id="9794041at2"/>
<comment type="caution">
    <text evidence="1">The sequence shown here is derived from an EMBL/GenBank/DDBJ whole genome shotgun (WGS) entry which is preliminary data.</text>
</comment>
<dbReference type="InterPro" id="IPR042184">
    <property type="entry name" value="YqeY/Aim41_N"/>
</dbReference>
<dbReference type="AlphaFoldDB" id="A0A4Y8PCN2"/>
<evidence type="ECO:0000313" key="1">
    <source>
        <dbReference type="EMBL" id="TFE68955.1"/>
    </source>
</evidence>
<dbReference type="SUPFAM" id="SSF89095">
    <property type="entry name" value="GatB/YqeY motif"/>
    <property type="match status" value="1"/>
</dbReference>
<dbReference type="RefSeq" id="WP_134439942.1">
    <property type="nucleotide sequence ID" value="NZ_CP065957.1"/>
</dbReference>
<dbReference type="GO" id="GO:0016740">
    <property type="term" value="F:transferase activity"/>
    <property type="evidence" value="ECO:0007669"/>
    <property type="project" value="UniProtKB-KW"/>
</dbReference>
<keyword evidence="1" id="KW-0808">Transferase</keyword>
<dbReference type="InterPro" id="IPR023168">
    <property type="entry name" value="GatB_Yqey_C_2"/>
</dbReference>
<evidence type="ECO:0000313" key="2">
    <source>
        <dbReference type="Proteomes" id="UP000297713"/>
    </source>
</evidence>
<dbReference type="Pfam" id="PF09424">
    <property type="entry name" value="YqeY"/>
    <property type="match status" value="1"/>
</dbReference>
<keyword evidence="2" id="KW-1185">Reference proteome</keyword>
<name>A0A4Y8PCN2_9BACT</name>
<dbReference type="Gene3D" id="1.10.10.410">
    <property type="match status" value="1"/>
</dbReference>
<reference evidence="1 2" key="1">
    <citation type="submission" date="2016-05" db="EMBL/GenBank/DDBJ databases">
        <title>Diversity and Homogeneity among Thermoacidophilic Verrucomicrobia Methanotrophs Linked with Geographical Origin.</title>
        <authorList>
            <person name="Erikstad H.-A."/>
            <person name="Smestad N.B."/>
            <person name="Ceballos R.M."/>
            <person name="Birkeland N.-K."/>
        </authorList>
    </citation>
    <scope>NUCLEOTIDE SEQUENCE [LARGE SCALE GENOMIC DNA]</scope>
    <source>
        <strain evidence="1 2">Phi</strain>
    </source>
</reference>
<proteinExistence type="predicted"/>
<gene>
    <name evidence="1" type="ORF">A7Q10_07660</name>
</gene>
<sequence length="148" mass="16901">MSLLLQIDQQLKEAMKKKDVERISVLRLLKAAISYASIQKAHKELSDQEVIGVITKEIKKREESIQEYEKAQRLELAEKEKVEIAVLKEFLPQPMTEAEMEELVKKVIEETHAKDKKDLGVVMKTAIARAEGKADGKKLQEIAKKFLS</sequence>
<dbReference type="InterPro" id="IPR003789">
    <property type="entry name" value="Asn/Gln_tRNA_amidoTrase-B-like"/>
</dbReference>
<accession>A0A4Y8PCN2</accession>
<dbReference type="Gene3D" id="1.10.1510.10">
    <property type="entry name" value="Uncharacterised protein YqeY/AIM41 PF09424, N-terminal domain"/>
    <property type="match status" value="1"/>
</dbReference>
<dbReference type="InterPro" id="IPR019004">
    <property type="entry name" value="YqeY/Aim41"/>
</dbReference>
<dbReference type="PANTHER" id="PTHR28055">
    <property type="entry name" value="ALTERED INHERITANCE OF MITOCHONDRIA PROTEIN 41, MITOCHONDRIAL"/>
    <property type="match status" value="1"/>
</dbReference>
<dbReference type="GO" id="GO:0016884">
    <property type="term" value="F:carbon-nitrogen ligase activity, with glutamine as amido-N-donor"/>
    <property type="evidence" value="ECO:0007669"/>
    <property type="project" value="InterPro"/>
</dbReference>
<dbReference type="Proteomes" id="UP000297713">
    <property type="component" value="Unassembled WGS sequence"/>
</dbReference>
<organism evidence="1 2">
    <name type="scientific">Methylacidiphilum caldifontis</name>
    <dbReference type="NCBI Taxonomy" id="2795386"/>
    <lineage>
        <taxon>Bacteria</taxon>
        <taxon>Pseudomonadati</taxon>
        <taxon>Verrucomicrobiota</taxon>
        <taxon>Methylacidiphilae</taxon>
        <taxon>Methylacidiphilales</taxon>
        <taxon>Methylacidiphilaceae</taxon>
        <taxon>Methylacidiphilum (ex Ratnadevi et al. 2023)</taxon>
    </lineage>
</organism>
<protein>
    <submittedName>
        <fullName evidence="1">Glutamyl-tRNA amidotransferase</fullName>
    </submittedName>
</protein>
<dbReference type="PANTHER" id="PTHR28055:SF1">
    <property type="entry name" value="ALTERED INHERITANCE OF MITOCHONDRIA PROTEIN 41, MITOCHONDRIAL"/>
    <property type="match status" value="1"/>
</dbReference>
<dbReference type="EMBL" id="LXQC01000136">
    <property type="protein sequence ID" value="TFE68955.1"/>
    <property type="molecule type" value="Genomic_DNA"/>
</dbReference>